<evidence type="ECO:0000256" key="6">
    <source>
        <dbReference type="ARBA" id="ARBA00023125"/>
    </source>
</evidence>
<dbReference type="AlphaFoldDB" id="A0A820CHN8"/>
<dbReference type="GO" id="GO:0007283">
    <property type="term" value="P:spermatogenesis"/>
    <property type="evidence" value="ECO:0007669"/>
    <property type="project" value="TreeGrafter"/>
</dbReference>
<keyword evidence="8" id="KW-0539">Nucleus</keyword>
<dbReference type="GO" id="GO:0060964">
    <property type="term" value="P:regulation of miRNA-mediated gene silencing"/>
    <property type="evidence" value="ECO:0007669"/>
    <property type="project" value="InterPro"/>
</dbReference>
<keyword evidence="6" id="KW-0238">DNA-binding</keyword>
<feature type="compositionally biased region" description="Low complexity" evidence="9">
    <location>
        <begin position="9"/>
        <end position="27"/>
    </location>
</feature>
<evidence type="ECO:0000256" key="5">
    <source>
        <dbReference type="ARBA" id="ARBA00022782"/>
    </source>
</evidence>
<dbReference type="Proteomes" id="UP000663874">
    <property type="component" value="Unassembled WGS sequence"/>
</dbReference>
<dbReference type="GO" id="GO:0007140">
    <property type="term" value="P:male meiotic nuclear division"/>
    <property type="evidence" value="ECO:0007669"/>
    <property type="project" value="TreeGrafter"/>
</dbReference>
<evidence type="ECO:0000256" key="4">
    <source>
        <dbReference type="ARBA" id="ARBA00022490"/>
    </source>
</evidence>
<dbReference type="GO" id="GO:0043186">
    <property type="term" value="C:P granule"/>
    <property type="evidence" value="ECO:0007669"/>
    <property type="project" value="TreeGrafter"/>
</dbReference>
<dbReference type="InterPro" id="IPR039259">
    <property type="entry name" value="Protein_maelstrom"/>
</dbReference>
<evidence type="ECO:0000313" key="11">
    <source>
        <dbReference type="EMBL" id="CAF4213871.1"/>
    </source>
</evidence>
<evidence type="ECO:0000256" key="8">
    <source>
        <dbReference type="ARBA" id="ARBA00023242"/>
    </source>
</evidence>
<reference evidence="11" key="1">
    <citation type="submission" date="2021-02" db="EMBL/GenBank/DDBJ databases">
        <authorList>
            <person name="Nowell W R."/>
        </authorList>
    </citation>
    <scope>NUCLEOTIDE SEQUENCE</scope>
</reference>
<feature type="region of interest" description="Disordered" evidence="9">
    <location>
        <begin position="1"/>
        <end position="27"/>
    </location>
</feature>
<organism evidence="11 12">
    <name type="scientific">Rotaria sordida</name>
    <dbReference type="NCBI Taxonomy" id="392033"/>
    <lineage>
        <taxon>Eukaryota</taxon>
        <taxon>Metazoa</taxon>
        <taxon>Spiralia</taxon>
        <taxon>Gnathifera</taxon>
        <taxon>Rotifera</taxon>
        <taxon>Eurotatoria</taxon>
        <taxon>Bdelloidea</taxon>
        <taxon>Philodinida</taxon>
        <taxon>Philodinidae</taxon>
        <taxon>Rotaria</taxon>
    </lineage>
</organism>
<keyword evidence="5" id="KW-0221">Differentiation</keyword>
<comment type="similarity">
    <text evidence="3">Belongs to the maelstrom family.</text>
</comment>
<dbReference type="GO" id="GO:0034587">
    <property type="term" value="P:piRNA processing"/>
    <property type="evidence" value="ECO:0007669"/>
    <property type="project" value="TreeGrafter"/>
</dbReference>
<evidence type="ECO:0000256" key="1">
    <source>
        <dbReference type="ARBA" id="ARBA00004123"/>
    </source>
</evidence>
<dbReference type="Pfam" id="PF13017">
    <property type="entry name" value="Maelstrom"/>
    <property type="match status" value="1"/>
</dbReference>
<feature type="domain" description="Maelstrom" evidence="10">
    <location>
        <begin position="154"/>
        <end position="327"/>
    </location>
</feature>
<dbReference type="GO" id="GO:0030154">
    <property type="term" value="P:cell differentiation"/>
    <property type="evidence" value="ECO:0007669"/>
    <property type="project" value="UniProtKB-KW"/>
</dbReference>
<gene>
    <name evidence="11" type="ORF">FNK824_LOCUS36911</name>
</gene>
<evidence type="ECO:0000256" key="3">
    <source>
        <dbReference type="ARBA" id="ARBA00007057"/>
    </source>
</evidence>
<keyword evidence="4" id="KW-0963">Cytoplasm</keyword>
<dbReference type="GO" id="GO:0005634">
    <property type="term" value="C:nucleus"/>
    <property type="evidence" value="ECO:0007669"/>
    <property type="project" value="UniProtKB-SubCell"/>
</dbReference>
<evidence type="ECO:0000256" key="2">
    <source>
        <dbReference type="ARBA" id="ARBA00004496"/>
    </source>
</evidence>
<feature type="non-terminal residue" evidence="11">
    <location>
        <position position="418"/>
    </location>
</feature>
<protein>
    <recommendedName>
        <fullName evidence="10">Maelstrom domain-containing protein</fullName>
    </recommendedName>
</protein>
<evidence type="ECO:0000256" key="9">
    <source>
        <dbReference type="SAM" id="MobiDB-lite"/>
    </source>
</evidence>
<dbReference type="InterPro" id="IPR024970">
    <property type="entry name" value="Maelstrom"/>
</dbReference>
<dbReference type="EMBL" id="CAJOBE010017723">
    <property type="protein sequence ID" value="CAF4213871.1"/>
    <property type="molecule type" value="Genomic_DNA"/>
</dbReference>
<dbReference type="PANTHER" id="PTHR21358:SF4">
    <property type="entry name" value="PROTEIN MAELSTROM HOMOLOG"/>
    <property type="match status" value="1"/>
</dbReference>
<name>A0A820CHN8_9BILA</name>
<dbReference type="PANTHER" id="PTHR21358">
    <property type="entry name" value="PROTEIN MAELSTROM HOMOLOG"/>
    <property type="match status" value="1"/>
</dbReference>
<proteinExistence type="inferred from homology"/>
<comment type="caution">
    <text evidence="11">The sequence shown here is derived from an EMBL/GenBank/DDBJ whole genome shotgun (WGS) entry which is preliminary data.</text>
</comment>
<sequence length="418" mass="49102">LKKKKMHSSSRLSSLSNIENDINNNNNNNNNREFKRILFPILSKNISPLRPSITSASYRDTKQYEALFSESCAQIQEQIIHHRWPFCPIYLLHINTYCHIDYFAIPAEIALVETTFWPQLYESNIDVQSMNITKKINEHYERHSNLSKRFCLITDDFHDFVHPGDQLPTGYQADILEHSRRTHGLPCTPYEKIGTQDYNQLLDDLNEMLDSLCDFRNKIQNEPMPRFCTMESFWSTKVAIDWLYDQPSTRDRNDDYILYPIEALIAVIYENFYNQVQFKCDLGVLMGKTPQQPVLHSRACDYHAILENKYCAMAHVRDLAKYYISLMAYLFYTYCDHNSSTLLPYIKVTYQGNLSLQQEAYWSGKKNDQYKKITNNNCLTFDGTLLSSLNINSNDKSFDNNKNSIKIKKYEYNRNNSI</sequence>
<evidence type="ECO:0000256" key="7">
    <source>
        <dbReference type="ARBA" id="ARBA00023158"/>
    </source>
</evidence>
<accession>A0A820CHN8</accession>
<dbReference type="GO" id="GO:0045892">
    <property type="term" value="P:negative regulation of DNA-templated transcription"/>
    <property type="evidence" value="ECO:0007669"/>
    <property type="project" value="TreeGrafter"/>
</dbReference>
<keyword evidence="7" id="KW-0943">RNA-mediated gene silencing</keyword>
<comment type="subcellular location">
    <subcellularLocation>
        <location evidence="2">Cytoplasm</location>
    </subcellularLocation>
    <subcellularLocation>
        <location evidence="1">Nucleus</location>
    </subcellularLocation>
</comment>
<evidence type="ECO:0000313" key="12">
    <source>
        <dbReference type="Proteomes" id="UP000663874"/>
    </source>
</evidence>
<feature type="non-terminal residue" evidence="11">
    <location>
        <position position="1"/>
    </location>
</feature>
<evidence type="ECO:0000259" key="10">
    <source>
        <dbReference type="Pfam" id="PF13017"/>
    </source>
</evidence>
<dbReference type="GO" id="GO:0043565">
    <property type="term" value="F:sequence-specific DNA binding"/>
    <property type="evidence" value="ECO:0007669"/>
    <property type="project" value="TreeGrafter"/>
</dbReference>